<keyword evidence="2" id="KW-0479">Metal-binding</keyword>
<name>A0A075B0X8_ROZAC</name>
<sequence>MSNNWDNPSDRRRRPSLTGNSSDPFLSMPWTPQELITEEMDLREELFPVSYSKDMSLFSTTEQYFEDNEELLTANLSTPKCSPAESQNHLDVNFLTPQPSHMHNNYNFQMQNYSFPQLHYVPPTQRFSPIQAPYNQHQLLSYSSSRRFSMPDASFFNWNESRVQKKPHISQDNFGTSLGLRISCDQTAGPVDLKTRRRSKITSRICVNCKTSSTPMWRRSAENEVLCNACGIYNASHGGQNRPLKLAERRNSLIAVRDQGKCTKRHDDAETIAKTK</sequence>
<evidence type="ECO:0000256" key="2">
    <source>
        <dbReference type="ARBA" id="ARBA00022723"/>
    </source>
</evidence>
<dbReference type="HOGENOM" id="CLU_1008857_0_0_1"/>
<dbReference type="STRING" id="988480.A0A075B0X8"/>
<dbReference type="OrthoDB" id="515401at2759"/>
<reference evidence="12" key="2">
    <citation type="journal article" date="2018" name="Nat. Microbiol.">
        <title>Leveraging single-cell genomics to expand the fungal tree of life.</title>
        <authorList>
            <person name="Ahrendt S.R."/>
            <person name="Quandt C.A."/>
            <person name="Ciobanu D."/>
            <person name="Clum A."/>
            <person name="Salamov A."/>
            <person name="Andreopoulos B."/>
            <person name="Cheng J.F."/>
            <person name="Woyke T."/>
            <person name="Pelin A."/>
            <person name="Henrissat B."/>
            <person name="Reynolds N.K."/>
            <person name="Benny G.L."/>
            <person name="Smith M.E."/>
            <person name="James T.Y."/>
            <person name="Grigoriev I.V."/>
        </authorList>
    </citation>
    <scope>NUCLEOTIDE SEQUENCE [LARGE SCALE GENOMIC DNA]</scope>
    <source>
        <strain evidence="12">CSF55</strain>
    </source>
</reference>
<evidence type="ECO:0000313" key="11">
    <source>
        <dbReference type="Proteomes" id="UP000030755"/>
    </source>
</evidence>
<dbReference type="PROSITE" id="PS00344">
    <property type="entry name" value="GATA_ZN_FINGER_1"/>
    <property type="match status" value="1"/>
</dbReference>
<dbReference type="Proteomes" id="UP000281549">
    <property type="component" value="Unassembled WGS sequence"/>
</dbReference>
<dbReference type="Gene3D" id="3.30.50.10">
    <property type="entry name" value="Erythroid Transcription Factor GATA-1, subunit A"/>
    <property type="match status" value="1"/>
</dbReference>
<evidence type="ECO:0000256" key="4">
    <source>
        <dbReference type="ARBA" id="ARBA00022833"/>
    </source>
</evidence>
<keyword evidence="4" id="KW-0862">Zinc</keyword>
<evidence type="ECO:0000256" key="7">
    <source>
        <dbReference type="SAM" id="MobiDB-lite"/>
    </source>
</evidence>
<evidence type="ECO:0000313" key="10">
    <source>
        <dbReference type="EMBL" id="RKP18754.1"/>
    </source>
</evidence>
<dbReference type="InterPro" id="IPR000679">
    <property type="entry name" value="Znf_GATA"/>
</dbReference>
<dbReference type="GO" id="GO:0005634">
    <property type="term" value="C:nucleus"/>
    <property type="evidence" value="ECO:0007669"/>
    <property type="project" value="UniProtKB-SubCell"/>
</dbReference>
<dbReference type="InterPro" id="IPR039355">
    <property type="entry name" value="Transcription_factor_GATA"/>
</dbReference>
<dbReference type="GO" id="GO:0000122">
    <property type="term" value="P:negative regulation of transcription by RNA polymerase II"/>
    <property type="evidence" value="ECO:0007669"/>
    <property type="project" value="TreeGrafter"/>
</dbReference>
<dbReference type="PROSITE" id="PS50114">
    <property type="entry name" value="GATA_ZN_FINGER_2"/>
    <property type="match status" value="1"/>
</dbReference>
<feature type="region of interest" description="Disordered" evidence="7">
    <location>
        <begin position="1"/>
        <end position="29"/>
    </location>
</feature>
<dbReference type="GO" id="GO:0000978">
    <property type="term" value="F:RNA polymerase II cis-regulatory region sequence-specific DNA binding"/>
    <property type="evidence" value="ECO:0007669"/>
    <property type="project" value="TreeGrafter"/>
</dbReference>
<dbReference type="SMART" id="SM00401">
    <property type="entry name" value="ZnF_GATA"/>
    <property type="match status" value="1"/>
</dbReference>
<dbReference type="CDD" id="cd00202">
    <property type="entry name" value="ZnF_GATA"/>
    <property type="match status" value="1"/>
</dbReference>
<dbReference type="EMBL" id="ML005376">
    <property type="protein sequence ID" value="RKP18754.1"/>
    <property type="molecule type" value="Genomic_DNA"/>
</dbReference>
<gene>
    <name evidence="9" type="ORF">O9G_001887</name>
    <name evidence="10" type="ORF">ROZALSC1DRAFT_29593</name>
</gene>
<keyword evidence="5" id="KW-0539">Nucleus</keyword>
<dbReference type="Pfam" id="PF00320">
    <property type="entry name" value="GATA"/>
    <property type="match status" value="1"/>
</dbReference>
<dbReference type="SUPFAM" id="SSF57716">
    <property type="entry name" value="Glucocorticoid receptor-like (DNA-binding domain)"/>
    <property type="match status" value="1"/>
</dbReference>
<dbReference type="InterPro" id="IPR013088">
    <property type="entry name" value="Znf_NHR/GATA"/>
</dbReference>
<accession>A0A075B0X8</accession>
<protein>
    <submittedName>
        <fullName evidence="10">GATA-domain-containing protein</fullName>
    </submittedName>
    <submittedName>
        <fullName evidence="9">Zinc finger, GATA-type domain-containing protein</fullName>
    </submittedName>
</protein>
<feature type="domain" description="GATA-type" evidence="8">
    <location>
        <begin position="200"/>
        <end position="257"/>
    </location>
</feature>
<reference evidence="9 11" key="1">
    <citation type="journal article" date="2013" name="Curr. Biol.">
        <title>Shared signatures of parasitism and phylogenomics unite Cryptomycota and microsporidia.</title>
        <authorList>
            <person name="James T.Y."/>
            <person name="Pelin A."/>
            <person name="Bonen L."/>
            <person name="Ahrendt S."/>
            <person name="Sain D."/>
            <person name="Corradi N."/>
            <person name="Stajich J.E."/>
        </authorList>
    </citation>
    <scope>NUCLEOTIDE SEQUENCE [LARGE SCALE GENOMIC DNA]</scope>
    <source>
        <strain evidence="9 11">CSF55</strain>
        <strain evidence="9 11">CSF55</strain>
    </source>
</reference>
<dbReference type="PRINTS" id="PR00619">
    <property type="entry name" value="GATAZNFINGER"/>
</dbReference>
<evidence type="ECO:0000313" key="12">
    <source>
        <dbReference type="Proteomes" id="UP000281549"/>
    </source>
</evidence>
<evidence type="ECO:0000259" key="8">
    <source>
        <dbReference type="PROSITE" id="PS50114"/>
    </source>
</evidence>
<keyword evidence="11" id="KW-1185">Reference proteome</keyword>
<dbReference type="GO" id="GO:0045944">
    <property type="term" value="P:positive regulation of transcription by RNA polymerase II"/>
    <property type="evidence" value="ECO:0007669"/>
    <property type="project" value="TreeGrafter"/>
</dbReference>
<evidence type="ECO:0000256" key="6">
    <source>
        <dbReference type="PROSITE-ProRule" id="PRU00094"/>
    </source>
</evidence>
<dbReference type="GO" id="GO:0008270">
    <property type="term" value="F:zinc ion binding"/>
    <property type="evidence" value="ECO:0007669"/>
    <property type="project" value="UniProtKB-KW"/>
</dbReference>
<dbReference type="PANTHER" id="PTHR10071">
    <property type="entry name" value="TRANSCRIPTION FACTOR GATA FAMILY MEMBER"/>
    <property type="match status" value="1"/>
</dbReference>
<reference evidence="10" key="3">
    <citation type="submission" date="2018-08" db="EMBL/GenBank/DDBJ databases">
        <title>Leveraging single-cell genomics to expand the Fungal Tree of Life.</title>
        <authorList>
            <consortium name="DOE Joint Genome Institute"/>
            <person name="Ahrendt S.R."/>
            <person name="Quandt C.A."/>
            <person name="Ciobanu D."/>
            <person name="Clum A."/>
            <person name="Salamov A."/>
            <person name="Andreopoulos B."/>
            <person name="Cheng J.-F."/>
            <person name="Woyke T."/>
            <person name="Pelin A."/>
            <person name="Henrissat B."/>
            <person name="Reynolds N."/>
            <person name="Benny G.L."/>
            <person name="Smith M.E."/>
            <person name="James T.Y."/>
            <person name="Grigoriev I.V."/>
        </authorList>
    </citation>
    <scope>NUCLEOTIDE SEQUENCE</scope>
    <source>
        <strain evidence="10">CSF55</strain>
    </source>
</reference>
<dbReference type="AlphaFoldDB" id="A0A075B0X8"/>
<organism evidence="9 11">
    <name type="scientific">Rozella allomycis (strain CSF55)</name>
    <dbReference type="NCBI Taxonomy" id="988480"/>
    <lineage>
        <taxon>Eukaryota</taxon>
        <taxon>Fungi</taxon>
        <taxon>Fungi incertae sedis</taxon>
        <taxon>Cryptomycota</taxon>
        <taxon>Cryptomycota incertae sedis</taxon>
        <taxon>Rozella</taxon>
    </lineage>
</organism>
<evidence type="ECO:0000256" key="3">
    <source>
        <dbReference type="ARBA" id="ARBA00022771"/>
    </source>
</evidence>
<evidence type="ECO:0000313" key="9">
    <source>
        <dbReference type="EMBL" id="EPZ34586.1"/>
    </source>
</evidence>
<keyword evidence="3 6" id="KW-0863">Zinc-finger</keyword>
<dbReference type="PANTHER" id="PTHR10071:SF281">
    <property type="entry name" value="BOX A-BINDING FACTOR-RELATED"/>
    <property type="match status" value="1"/>
</dbReference>
<dbReference type="GO" id="GO:0045165">
    <property type="term" value="P:cell fate commitment"/>
    <property type="evidence" value="ECO:0007669"/>
    <property type="project" value="TreeGrafter"/>
</dbReference>
<dbReference type="Proteomes" id="UP000030755">
    <property type="component" value="Unassembled WGS sequence"/>
</dbReference>
<dbReference type="GO" id="GO:0000981">
    <property type="term" value="F:DNA-binding transcription factor activity, RNA polymerase II-specific"/>
    <property type="evidence" value="ECO:0007669"/>
    <property type="project" value="TreeGrafter"/>
</dbReference>
<proteinExistence type="predicted"/>
<evidence type="ECO:0000256" key="1">
    <source>
        <dbReference type="ARBA" id="ARBA00004123"/>
    </source>
</evidence>
<dbReference type="EMBL" id="KE560937">
    <property type="protein sequence ID" value="EPZ34586.1"/>
    <property type="molecule type" value="Genomic_DNA"/>
</dbReference>
<comment type="subcellular location">
    <subcellularLocation>
        <location evidence="1">Nucleus</location>
    </subcellularLocation>
</comment>
<evidence type="ECO:0000256" key="5">
    <source>
        <dbReference type="ARBA" id="ARBA00023242"/>
    </source>
</evidence>